<feature type="compositionally biased region" description="Basic residues" evidence="2">
    <location>
        <begin position="1581"/>
        <end position="1590"/>
    </location>
</feature>
<dbReference type="GO" id="GO:0005739">
    <property type="term" value="C:mitochondrion"/>
    <property type="evidence" value="ECO:0007669"/>
    <property type="project" value="TreeGrafter"/>
</dbReference>
<feature type="region of interest" description="Disordered" evidence="2">
    <location>
        <begin position="101"/>
        <end position="137"/>
    </location>
</feature>
<feature type="compositionally biased region" description="Pro residues" evidence="2">
    <location>
        <begin position="1132"/>
        <end position="1150"/>
    </location>
</feature>
<feature type="region of interest" description="Disordered" evidence="2">
    <location>
        <begin position="1052"/>
        <end position="1076"/>
    </location>
</feature>
<feature type="region of interest" description="Disordered" evidence="2">
    <location>
        <begin position="433"/>
        <end position="545"/>
    </location>
</feature>
<feature type="compositionally biased region" description="Polar residues" evidence="2">
    <location>
        <begin position="1252"/>
        <end position="1270"/>
    </location>
</feature>
<evidence type="ECO:0000313" key="5">
    <source>
        <dbReference type="Proteomes" id="UP000639403"/>
    </source>
</evidence>
<dbReference type="PANTHER" id="PTHR28190">
    <property type="entry name" value="NUCLEAR MIGRATION PROTEIN NUM1"/>
    <property type="match status" value="1"/>
</dbReference>
<dbReference type="GO" id="GO:0032065">
    <property type="term" value="P:maintenance of protein location in cell cortex"/>
    <property type="evidence" value="ECO:0007669"/>
    <property type="project" value="InterPro"/>
</dbReference>
<accession>A0A8H7U3Z2</accession>
<evidence type="ECO:0000256" key="1">
    <source>
        <dbReference type="SAM" id="Coils"/>
    </source>
</evidence>
<feature type="region of interest" description="Disordered" evidence="2">
    <location>
        <begin position="1430"/>
        <end position="1509"/>
    </location>
</feature>
<feature type="compositionally biased region" description="Basic and acidic residues" evidence="2">
    <location>
        <begin position="1591"/>
        <end position="1605"/>
    </location>
</feature>
<feature type="compositionally biased region" description="Basic and acidic residues" evidence="2">
    <location>
        <begin position="105"/>
        <end position="121"/>
    </location>
</feature>
<dbReference type="GO" id="GO:0000226">
    <property type="term" value="P:microtubule cytoskeleton organization"/>
    <property type="evidence" value="ECO:0007669"/>
    <property type="project" value="TreeGrafter"/>
</dbReference>
<dbReference type="CDD" id="cd13365">
    <property type="entry name" value="PH_PLC_plant-like"/>
    <property type="match status" value="1"/>
</dbReference>
<feature type="compositionally biased region" description="Polar residues" evidence="2">
    <location>
        <begin position="1198"/>
        <end position="1220"/>
    </location>
</feature>
<proteinExistence type="predicted"/>
<dbReference type="EMBL" id="JADOXO010000048">
    <property type="protein sequence ID" value="KAF9817009.1"/>
    <property type="molecule type" value="Genomic_DNA"/>
</dbReference>
<dbReference type="PROSITE" id="PS50003">
    <property type="entry name" value="PH_DOMAIN"/>
    <property type="match status" value="1"/>
</dbReference>
<feature type="compositionally biased region" description="Polar residues" evidence="2">
    <location>
        <begin position="1465"/>
        <end position="1502"/>
    </location>
</feature>
<feature type="coiled-coil region" evidence="1">
    <location>
        <begin position="159"/>
        <end position="309"/>
    </location>
</feature>
<feature type="coiled-coil region" evidence="1">
    <location>
        <begin position="32"/>
        <end position="62"/>
    </location>
</feature>
<reference evidence="4" key="1">
    <citation type="submission" date="2020-11" db="EMBL/GenBank/DDBJ databases">
        <authorList>
            <person name="Koelle M."/>
            <person name="Horta M.A.C."/>
            <person name="Nowrousian M."/>
            <person name="Ohm R.A."/>
            <person name="Benz P."/>
            <person name="Pilgard A."/>
        </authorList>
    </citation>
    <scope>NUCLEOTIDE SEQUENCE</scope>
    <source>
        <strain evidence="4">FPRL280</strain>
    </source>
</reference>
<dbReference type="Gene3D" id="1.10.287.1490">
    <property type="match status" value="1"/>
</dbReference>
<dbReference type="InterPro" id="IPR001849">
    <property type="entry name" value="PH_domain"/>
</dbReference>
<comment type="caution">
    <text evidence="4">The sequence shown here is derived from an EMBL/GenBank/DDBJ whole genome shotgun (WGS) entry which is preliminary data.</text>
</comment>
<dbReference type="InterPro" id="IPR053005">
    <property type="entry name" value="Nuclear_Pos-Cytoskel_Interact"/>
</dbReference>
<name>A0A8H7U3Z2_9APHY</name>
<feature type="region of interest" description="Disordered" evidence="2">
    <location>
        <begin position="1576"/>
        <end position="1641"/>
    </location>
</feature>
<feature type="compositionally biased region" description="Low complexity" evidence="2">
    <location>
        <begin position="1052"/>
        <end position="1064"/>
    </location>
</feature>
<feature type="compositionally biased region" description="Pro residues" evidence="2">
    <location>
        <begin position="495"/>
        <end position="505"/>
    </location>
</feature>
<dbReference type="Pfam" id="PF12814">
    <property type="entry name" value="Mcp5_PH"/>
    <property type="match status" value="1"/>
</dbReference>
<dbReference type="SUPFAM" id="SSF50729">
    <property type="entry name" value="PH domain-like"/>
    <property type="match status" value="1"/>
</dbReference>
<feature type="compositionally biased region" description="Acidic residues" evidence="2">
    <location>
        <begin position="433"/>
        <end position="445"/>
    </location>
</feature>
<dbReference type="GO" id="GO:0005543">
    <property type="term" value="F:phospholipid binding"/>
    <property type="evidence" value="ECO:0007669"/>
    <property type="project" value="InterPro"/>
</dbReference>
<evidence type="ECO:0000313" key="4">
    <source>
        <dbReference type="EMBL" id="KAF9817009.1"/>
    </source>
</evidence>
<feature type="region of interest" description="Disordered" evidence="2">
    <location>
        <begin position="1132"/>
        <end position="1172"/>
    </location>
</feature>
<sequence length="1658" mass="181379">MFPLSSHGDMRLHLQTLLDNKEKQLQQAGTLGQQLLAQRMELEERVRQLQELELDASSDEDEADVSVRDKYRELADTIKGWDTENEQLSVAFGLKPVNGLQPHADLSREVERPDRAVDRSKAAAGPSAAQSSRRAKNAAHRADDVEFAFEIGSGLLTEVRRLQSLLAERDKAIQDMKEEKDDLEKTVESLRTALRDQEQSADKFKEENWNLEVTLQELRTQLTDSQASVQRLEGEHKRLTKMLTSAREAVDLHKNETERQQNAFEELKAKHETDVAQARKHAASLQRDKSDLQQSLDTLKADIAKGNRKFPRFGSPLTPHGGAPSEFLTPSNADEEDVFGTTGRASTNNRKSVDATAFFSAENFDDYADSPDPSPSKPFLSPNHPSNEIEALQQRLAHAQRQINTLKGTLQREKELRMEYRRKLDASPALVTEEETGDYVDEDDELPKPKLRLTPYRSGRGRGRGRSKGLTLMQRFGMAANSPSSEYNDDEPRETSPPPVPPLPPAFQLNGDGEKEIQDEEGQVDVQASPSPPQPPSNRTSVDGMDPAFANILKRSSSISSLPQSISPLRQSVIAKAARGGTIPRRSRGGAAFQAARPPSLIGRPEALAAELGIGLDAADESMEEQPTMRAVETAEFACQTDSVEVVPPPPPPPPPVPVAPPTVDMGVQVEPAPIPVVERVGMSMQTEEEPAPVRAEIAIQYEDLEPAREFASTSMMTEPQPEPPLPEPIPVPLSVTAEVQTTPVQVAEINIQTTPEPEPIPIERFDMDVQTLPEPVTVRGEMETQTMTPDTFDAGVQAVFTEVPPLVGAVDMSSREISFGNSSGDTTIHAAHVRPSSLALSQGGSSPEYSDIATETGSMMETDADDYLDARQSMTMPTPTPTDSMNDFHSIMTVSDNDFSESEDDMESIKASRLQSRHDLTATSPASVVPSPTEVIPTSEAPTYESRAIATEEIELPKAAEPVVQTIVPDTVPELKSEPKPELKEISIQTDEWTPAAANPIPPEPLLQTVIAPVPSPITAPVTAPPTPAPGPVPTLYRVGVNSQQFQFISPPSSAGPTTTSLPVVSPSPNTTIRDSNATFIARPRTSHSDRRQSIESTLSSVMDDIVSRSRTPSTVPNVIDKSRPPMMVLPPPPRAPPPPNSMPPPPFIPEKRFSHDIPPPRPSSPPPAELIQRATTPTFGSVLSVPGARSLGLRQHGSSLPPTQQSLRELPSTSSFRSAVNAVGRPPMSSPTPSAMSFSIRERERRERSTTSLNSGGHSMGSQRSSISSDHHAFHQHSQRLGEAAVIHEQSAETSSRGAAVSSTDPAVIHAITQTMIGEFLYKYTRRALGKGHGSTRHKRFVWIHPYTRTLYWSSADPGSSNVAESSAKSAYIEDVRSVLDPNPMPPGIYQYSVVVSTPQREMKFTAATKERHDIWLNALKFLLSRPSSVSMGSPATQNQAPLSPMSMDRDLPEEEGSPRHNAISSPQSQRSTRTGRTALSVESWNVTPRGQRSRSQISLGGSVGKRSGTPAAEYLRWADHDNMHSPSKEYEQIPAQDEEDLDFELHDETMSDGGFEGLENVRACCDGRHTVGRSGKTDHHHHHHHHSHDQLQREPSRTRDQLLHVAQPEVARPASPAWSFRSRAGSSTSHDGAGFFSRFGTRRSTKTALSIGTHD</sequence>
<feature type="domain" description="PH" evidence="3">
    <location>
        <begin position="1316"/>
        <end position="1427"/>
    </location>
</feature>
<feature type="region of interest" description="Disordered" evidence="2">
    <location>
        <begin position="313"/>
        <end position="347"/>
    </location>
</feature>
<evidence type="ECO:0000259" key="3">
    <source>
        <dbReference type="PROSITE" id="PS50003"/>
    </source>
</evidence>
<organism evidence="4 5">
    <name type="scientific">Rhodonia placenta</name>
    <dbReference type="NCBI Taxonomy" id="104341"/>
    <lineage>
        <taxon>Eukaryota</taxon>
        <taxon>Fungi</taxon>
        <taxon>Dikarya</taxon>
        <taxon>Basidiomycota</taxon>
        <taxon>Agaricomycotina</taxon>
        <taxon>Agaricomycetes</taxon>
        <taxon>Polyporales</taxon>
        <taxon>Adustoporiaceae</taxon>
        <taxon>Rhodonia</taxon>
    </lineage>
</organism>
<dbReference type="SMART" id="SM00233">
    <property type="entry name" value="PH"/>
    <property type="match status" value="1"/>
</dbReference>
<keyword evidence="1" id="KW-0175">Coiled coil</keyword>
<feature type="region of interest" description="Disordered" evidence="2">
    <location>
        <begin position="1194"/>
        <end position="1274"/>
    </location>
</feature>
<evidence type="ECO:0000256" key="2">
    <source>
        <dbReference type="SAM" id="MobiDB-lite"/>
    </source>
</evidence>
<feature type="compositionally biased region" description="Polar residues" evidence="2">
    <location>
        <begin position="1430"/>
        <end position="1444"/>
    </location>
</feature>
<feature type="compositionally biased region" description="Pro residues" evidence="2">
    <location>
        <begin position="1159"/>
        <end position="1170"/>
    </location>
</feature>
<gene>
    <name evidence="4" type="ORF">IEO21_03683</name>
</gene>
<dbReference type="GO" id="GO:0005938">
    <property type="term" value="C:cell cortex"/>
    <property type="evidence" value="ECO:0007669"/>
    <property type="project" value="InterPro"/>
</dbReference>
<feature type="region of interest" description="Disordered" evidence="2">
    <location>
        <begin position="364"/>
        <end position="385"/>
    </location>
</feature>
<dbReference type="InterPro" id="IPR024774">
    <property type="entry name" value="PH_dom-Mcp5-type"/>
</dbReference>
<dbReference type="Proteomes" id="UP000639403">
    <property type="component" value="Unassembled WGS sequence"/>
</dbReference>
<reference evidence="4" key="2">
    <citation type="journal article" name="Front. Microbiol.">
        <title>Degradative Capacity of Two Strains of Rhodonia placenta: From Phenotype to Genotype.</title>
        <authorList>
            <person name="Kolle M."/>
            <person name="Horta M.A.C."/>
            <person name="Nowrousian M."/>
            <person name="Ohm R.A."/>
            <person name="Benz J.P."/>
            <person name="Pilgard A."/>
        </authorList>
    </citation>
    <scope>NUCLEOTIDE SEQUENCE</scope>
    <source>
        <strain evidence="4">FPRL280</strain>
    </source>
</reference>
<dbReference type="GO" id="GO:0015631">
    <property type="term" value="F:tubulin binding"/>
    <property type="evidence" value="ECO:0007669"/>
    <property type="project" value="TreeGrafter"/>
</dbReference>
<protein>
    <recommendedName>
        <fullName evidence="3">PH domain-containing protein</fullName>
    </recommendedName>
</protein>
<dbReference type="PANTHER" id="PTHR28190:SF1">
    <property type="entry name" value="NUCLEAR MIGRATION PROTEIN NUM1"/>
    <property type="match status" value="1"/>
</dbReference>
<feature type="coiled-coil region" evidence="1">
    <location>
        <begin position="389"/>
        <end position="423"/>
    </location>
</feature>
<feature type="compositionally biased region" description="Basic and acidic residues" evidence="2">
    <location>
        <begin position="1242"/>
        <end position="1251"/>
    </location>
</feature>